<keyword evidence="4 6" id="KW-0472">Membrane</keyword>
<dbReference type="Proteomes" id="UP000076874">
    <property type="component" value="Unassembled WGS sequence"/>
</dbReference>
<feature type="region of interest" description="Disordered" evidence="5">
    <location>
        <begin position="236"/>
        <end position="300"/>
    </location>
</feature>
<evidence type="ECO:0000256" key="6">
    <source>
        <dbReference type="SAM" id="Phobius"/>
    </source>
</evidence>
<feature type="compositionally biased region" description="Basic and acidic residues" evidence="5">
    <location>
        <begin position="291"/>
        <end position="300"/>
    </location>
</feature>
<reference evidence="7 8" key="1">
    <citation type="journal article" date="2016" name="Genome Biol. Evol.">
        <title>Divergent and convergent evolution of fungal pathogenicity.</title>
        <authorList>
            <person name="Shang Y."/>
            <person name="Xiao G."/>
            <person name="Zheng P."/>
            <person name="Cen K."/>
            <person name="Zhan S."/>
            <person name="Wang C."/>
        </authorList>
    </citation>
    <scope>NUCLEOTIDE SEQUENCE [LARGE SCALE GENOMIC DNA]</scope>
    <source>
        <strain evidence="7 8">RCEF 264</strain>
    </source>
</reference>
<feature type="transmembrane region" description="Helical" evidence="6">
    <location>
        <begin position="35"/>
        <end position="58"/>
    </location>
</feature>
<feature type="transmembrane region" description="Helical" evidence="6">
    <location>
        <begin position="70"/>
        <end position="94"/>
    </location>
</feature>
<protein>
    <submittedName>
        <fullName evidence="7">Tetraspanin tsp3</fullName>
    </submittedName>
</protein>
<feature type="compositionally biased region" description="Low complexity" evidence="5">
    <location>
        <begin position="254"/>
        <end position="272"/>
    </location>
</feature>
<feature type="compositionally biased region" description="Acidic residues" evidence="5">
    <location>
        <begin position="244"/>
        <end position="253"/>
    </location>
</feature>
<comment type="subcellular location">
    <subcellularLocation>
        <location evidence="1">Membrane</location>
        <topology evidence="1">Multi-pass membrane protein</topology>
    </subcellularLocation>
</comment>
<evidence type="ECO:0000256" key="3">
    <source>
        <dbReference type="ARBA" id="ARBA00022989"/>
    </source>
</evidence>
<dbReference type="InterPro" id="IPR018499">
    <property type="entry name" value="Tetraspanin/Peripherin"/>
</dbReference>
<accession>A0A162J8Q4</accession>
<dbReference type="InterPro" id="IPR008952">
    <property type="entry name" value="Tetraspanin_EC2_sf"/>
</dbReference>
<keyword evidence="2 6" id="KW-0812">Transmembrane</keyword>
<feature type="transmembrane region" description="Helical" evidence="6">
    <location>
        <begin position="185"/>
        <end position="204"/>
    </location>
</feature>
<dbReference type="AlphaFoldDB" id="A0A162J8Q4"/>
<comment type="caution">
    <text evidence="7">The sequence shown here is derived from an EMBL/GenBank/DDBJ whole genome shotgun (WGS) entry which is preliminary data.</text>
</comment>
<proteinExistence type="predicted"/>
<organism evidence="7 8">
    <name type="scientific">Niveomyces insectorum RCEF 264</name>
    <dbReference type="NCBI Taxonomy" id="1081102"/>
    <lineage>
        <taxon>Eukaryota</taxon>
        <taxon>Fungi</taxon>
        <taxon>Dikarya</taxon>
        <taxon>Ascomycota</taxon>
        <taxon>Pezizomycotina</taxon>
        <taxon>Sordariomycetes</taxon>
        <taxon>Hypocreomycetidae</taxon>
        <taxon>Hypocreales</taxon>
        <taxon>Cordycipitaceae</taxon>
        <taxon>Niveomyces</taxon>
    </lineage>
</organism>
<evidence type="ECO:0000256" key="2">
    <source>
        <dbReference type="ARBA" id="ARBA00022692"/>
    </source>
</evidence>
<evidence type="ECO:0000256" key="4">
    <source>
        <dbReference type="ARBA" id="ARBA00023136"/>
    </source>
</evidence>
<keyword evidence="8" id="KW-1185">Reference proteome</keyword>
<dbReference type="Pfam" id="PF00335">
    <property type="entry name" value="Tetraspanin"/>
    <property type="match status" value="1"/>
</dbReference>
<keyword evidence="3 6" id="KW-1133">Transmembrane helix</keyword>
<dbReference type="GO" id="GO:0016020">
    <property type="term" value="C:membrane"/>
    <property type="evidence" value="ECO:0007669"/>
    <property type="project" value="UniProtKB-SubCell"/>
</dbReference>
<evidence type="ECO:0000256" key="1">
    <source>
        <dbReference type="ARBA" id="ARBA00004141"/>
    </source>
</evidence>
<evidence type="ECO:0000313" key="8">
    <source>
        <dbReference type="Proteomes" id="UP000076874"/>
    </source>
</evidence>
<dbReference type="EMBL" id="AZHD01000003">
    <property type="protein sequence ID" value="OAA65402.1"/>
    <property type="molecule type" value="Genomic_DNA"/>
</dbReference>
<name>A0A162J8Q4_9HYPO</name>
<gene>
    <name evidence="7" type="ORF">SPI_02189</name>
</gene>
<dbReference type="SUPFAM" id="SSF48652">
    <property type="entry name" value="Tetraspanin"/>
    <property type="match status" value="1"/>
</dbReference>
<sequence length="300" mass="31803">MAPWIYVFPVLLVALACVAIYEHRNTTTLSLPLSPALTGLAILLPIVSFVNTLALPALSATATARHRTSLVSGLFQVFQLLQLVLAAVLAAFFFAASTPSSVRSCLLSTAWQHLFATKNGAALRRIQDTLDCCGFNSVVDRAWPFAEDLNNGGGVPCAERFGRRQACARPWTTTLQRSAGLDGGVAVTVGVLQVVIHLLMRWVAARQLSGRPTRLLEPLMTAGTGEASIVRPLLGDGQAHVDDSNDEGADDEAQAGNAGQTGHTGHTGQSAARGGYGTVTPRVEPSYNTDNGERNAWEAD</sequence>
<dbReference type="OrthoDB" id="71600at2759"/>
<dbReference type="STRING" id="1081102.A0A162J8Q4"/>
<evidence type="ECO:0000256" key="5">
    <source>
        <dbReference type="SAM" id="MobiDB-lite"/>
    </source>
</evidence>
<evidence type="ECO:0000313" key="7">
    <source>
        <dbReference type="EMBL" id="OAA65402.1"/>
    </source>
</evidence>